<dbReference type="SMART" id="SM00355">
    <property type="entry name" value="ZnF_C2H2"/>
    <property type="match status" value="8"/>
</dbReference>
<keyword evidence="1" id="KW-0479">Metal-binding</keyword>
<evidence type="ECO:0000313" key="8">
    <source>
        <dbReference type="EMBL" id="THD28007.1"/>
    </source>
</evidence>
<evidence type="ECO:0000256" key="6">
    <source>
        <dbReference type="SAM" id="MobiDB-lite"/>
    </source>
</evidence>
<feature type="region of interest" description="Disordered" evidence="6">
    <location>
        <begin position="525"/>
        <end position="551"/>
    </location>
</feature>
<proteinExistence type="predicted"/>
<accession>A0A4E0RZC2</accession>
<feature type="domain" description="C2H2-type" evidence="7">
    <location>
        <begin position="497"/>
        <end position="524"/>
    </location>
</feature>
<evidence type="ECO:0000256" key="5">
    <source>
        <dbReference type="PROSITE-ProRule" id="PRU00042"/>
    </source>
</evidence>
<dbReference type="EMBL" id="JXXN02000260">
    <property type="protein sequence ID" value="THD28007.1"/>
    <property type="molecule type" value="Genomic_DNA"/>
</dbReference>
<keyword evidence="4" id="KW-0862">Zinc</keyword>
<keyword evidence="2" id="KW-0677">Repeat</keyword>
<feature type="domain" description="C2H2-type" evidence="7">
    <location>
        <begin position="745"/>
        <end position="772"/>
    </location>
</feature>
<feature type="domain" description="C2H2-type" evidence="7">
    <location>
        <begin position="716"/>
        <end position="744"/>
    </location>
</feature>
<dbReference type="Gene3D" id="3.30.160.60">
    <property type="entry name" value="Classic Zinc Finger"/>
    <property type="match status" value="3"/>
</dbReference>
<organism evidence="8 9">
    <name type="scientific">Fasciola hepatica</name>
    <name type="common">Liver fluke</name>
    <dbReference type="NCBI Taxonomy" id="6192"/>
    <lineage>
        <taxon>Eukaryota</taxon>
        <taxon>Metazoa</taxon>
        <taxon>Spiralia</taxon>
        <taxon>Lophotrochozoa</taxon>
        <taxon>Platyhelminthes</taxon>
        <taxon>Trematoda</taxon>
        <taxon>Digenea</taxon>
        <taxon>Plagiorchiida</taxon>
        <taxon>Echinostomata</taxon>
        <taxon>Echinostomatoidea</taxon>
        <taxon>Fasciolidae</taxon>
        <taxon>Fasciola</taxon>
    </lineage>
</organism>
<dbReference type="InterPro" id="IPR013087">
    <property type="entry name" value="Znf_C2H2_type"/>
</dbReference>
<feature type="domain" description="C2H2-type" evidence="7">
    <location>
        <begin position="773"/>
        <end position="801"/>
    </location>
</feature>
<comment type="caution">
    <text evidence="8">The sequence shown here is derived from an EMBL/GenBank/DDBJ whole genome shotgun (WGS) entry which is preliminary data.</text>
</comment>
<dbReference type="Pfam" id="PF00096">
    <property type="entry name" value="zf-C2H2"/>
    <property type="match status" value="2"/>
</dbReference>
<dbReference type="SUPFAM" id="SSF57667">
    <property type="entry name" value="beta-beta-alpha zinc fingers"/>
    <property type="match status" value="3"/>
</dbReference>
<feature type="domain" description="C2H2-type" evidence="7">
    <location>
        <begin position="659"/>
        <end position="682"/>
    </location>
</feature>
<sequence>MKPSGNPKSAFWNQLSGLISSIRSASEEEQSEIVNILKSAVTQLENKQPVSLPRPEDDNYDPDGVVLTNDVACSDNYSVTYCHSSDPCEARTNEDNSASIYEAPDLFLREILSSAFLSDAASGQENVQGESSTDIHEVSDGYGPVGSIVSTSTAAVQGSSVGPDVTQRLTRRRLKPSRSQTLNCPICHHTFTEWVSLEQHLYEGHTNSLAPVCWRCQGVFDNHAVLLAHECFDWGRVNLPCQGIDARRINGLTRRRHKALLLYGNKLGFPENGVFLRRRCGLCFKSVTVFRSYSEFQEHKQIRHPSYRMGTGKSYNESRGKRVRNRFNKVEEDSGDETPRVDCLHPKNEVALHDCVRRLFERFCQMNTVHPSHSSEEASATGIKQEQTELLLPSSSFSEDVVSDTNQPVPNAVNSSVELTISPTVAIPLPTDLDDPVSPEKPISQVTRRGRTARSLLWRRKRKLSMRRVRVEARDKPSTSVAVNSAVGTRRSTTRRYVCRCCSTEFRVASRLRAHHLFQHGNIPESLGGLSPRPGECGNAGPAPKSDHTTRNQVENTVISSIEQSSAQHSNADIEQELLDTHASYSLGPMVRFPESLVDGTSSSEKQHKENLGSIAVISSGSLPARRGTKSSHAQTNRTNPARENSKEQNGLITQGPPYECSFCSRQYLTVYSLRRHENQSHWCQYRLYCGYCDYRTNERAAYDEHLARHFHVRQFACPFCDAKFIVNRELKDHIAFKHTTERNHYCSVCGMAFKTAGTLSRHRKTHGERELHQCSLCSSTFTRLSNLKRHITNAHMRSTARSRARLTRSRQIDTTNAQPDQVEVIANGQDATGSPMSSITSPPPEAQSLMSRSQLIFPNSDHALEDVLTPSASFSAITAFNGNMTTVAGGTDATTFTASANSAPSNTVTITEDLRNDVDSFRFEVPEHQPESVPAHPVTGTVSQVLASNLATSTASSLSECTTSSSQPPLAVHSGSGLYTVVYSQSDLIAGQDAVSLTTGDDSNEPTTESASVGPVYVVDLSDLDAPNGLLEVTDTLNDGRQDEDNCVTSNIQVDVDSVHTPNGDSASGYADTEDPHLLSYTSQALNTALMMHTTSPKSSENVHESGLWTNSESGVESNLCFMFNSTDSVVQLLHINPDSLEPTASTKTLLKAEDHPEILSHDDSVVPSPTDDEAAVQDESRNLFGSYPSSPVLVDKSATGAGIWRPVESLDIEASGSRKEKHVSEQFGQSDFVTFDCNILLGSGGSVAPGSDALPDSPRFPSPVSETHFPQPIMYSPNPSNSSDLVDCTFSTSHATHHDIATRGATVVSSNSNTSRSHYEFGQLLLADEGNSCSTQNVSQFLPLIWCCPSTNSTTFSANAETHYVYTTAPSSPVDFPTGTNQCSNFSVGYLIGQNQDPGNLDPSDLTDYHHHHEPSTILDCEQNNTARTTASKTVPTSSSVTACSPISPDDYFEFDVNMP</sequence>
<dbReference type="PROSITE" id="PS00028">
    <property type="entry name" value="ZINC_FINGER_C2H2_1"/>
    <property type="match status" value="6"/>
</dbReference>
<dbReference type="FunFam" id="3.30.160.60:FF:000446">
    <property type="entry name" value="Zinc finger protein"/>
    <property type="match status" value="1"/>
</dbReference>
<evidence type="ECO:0000256" key="1">
    <source>
        <dbReference type="ARBA" id="ARBA00022723"/>
    </source>
</evidence>
<feature type="region of interest" description="Disordered" evidence="6">
    <location>
        <begin position="615"/>
        <end position="653"/>
    </location>
</feature>
<keyword evidence="3 5" id="KW-0863">Zinc-finger</keyword>
<evidence type="ECO:0000256" key="4">
    <source>
        <dbReference type="ARBA" id="ARBA00022833"/>
    </source>
</evidence>
<evidence type="ECO:0000256" key="3">
    <source>
        <dbReference type="ARBA" id="ARBA00022771"/>
    </source>
</evidence>
<evidence type="ECO:0000259" key="7">
    <source>
        <dbReference type="PROSITE" id="PS50157"/>
    </source>
</evidence>
<dbReference type="PANTHER" id="PTHR24379">
    <property type="entry name" value="KRAB AND ZINC FINGER DOMAIN-CONTAINING"/>
    <property type="match status" value="1"/>
</dbReference>
<dbReference type="GO" id="GO:0008270">
    <property type="term" value="F:zinc ion binding"/>
    <property type="evidence" value="ECO:0007669"/>
    <property type="project" value="UniProtKB-KW"/>
</dbReference>
<evidence type="ECO:0000313" key="9">
    <source>
        <dbReference type="Proteomes" id="UP000230066"/>
    </source>
</evidence>
<dbReference type="InterPro" id="IPR036236">
    <property type="entry name" value="Znf_C2H2_sf"/>
</dbReference>
<dbReference type="Proteomes" id="UP000230066">
    <property type="component" value="Unassembled WGS sequence"/>
</dbReference>
<feature type="compositionally biased region" description="Polar residues" evidence="6">
    <location>
        <begin position="631"/>
        <end position="653"/>
    </location>
</feature>
<gene>
    <name evidence="8" type="ORF">D915_001167</name>
</gene>
<evidence type="ECO:0000256" key="2">
    <source>
        <dbReference type="ARBA" id="ARBA00022737"/>
    </source>
</evidence>
<dbReference type="PROSITE" id="PS50157">
    <property type="entry name" value="ZINC_FINGER_C2H2_2"/>
    <property type="match status" value="5"/>
</dbReference>
<reference evidence="8" key="1">
    <citation type="submission" date="2019-03" db="EMBL/GenBank/DDBJ databases">
        <title>Improved annotation for the trematode Fasciola hepatica.</title>
        <authorList>
            <person name="Choi Y.-J."/>
            <person name="Martin J."/>
            <person name="Mitreva M."/>
        </authorList>
    </citation>
    <scope>NUCLEOTIDE SEQUENCE [LARGE SCALE GENOMIC DNA]</scope>
</reference>
<protein>
    <recommendedName>
        <fullName evidence="7">C2H2-type domain-containing protein</fullName>
    </recommendedName>
</protein>
<keyword evidence="9" id="KW-1185">Reference proteome</keyword>
<dbReference type="PANTHER" id="PTHR24379:SF121">
    <property type="entry name" value="C2H2-TYPE DOMAIN-CONTAINING PROTEIN"/>
    <property type="match status" value="1"/>
</dbReference>
<name>A0A4E0RZC2_FASHE</name>